<dbReference type="InParanoid" id="A0A409X4B6"/>
<sequence length="455" mass="52698">KQLDNISLIGLGHWLQRKWNLTQDRKAAAAGALHSLYQKGLMESTLRQEWADQVKAQTMPLPRQSKNIADKEIHAILALKDNLKDYNIEIAALEDMIITDNFTPGLTILEAQAQLETLKKKCATSTKAITEKTSRLSLADQKNLKRLLGNNFLRTRMNALAVKQRIRERLRHRKYELESFGSSYRNTVNHQKLQQHAEQQIKRKEPGIQNLARTYNKLCQDLEKLIAARTVPKGARAPTKISLEGLFKLDVDHDIWQDDDLTNNLDSSFEIPDWLGNDNVRAGIKLLLQHDRCTEEERRLILERRSMQEWFMEEWDLVNLALISSEYDGDEDLAYQFSIRKTKLIDLVISWKFAVSDIPCLLYDNWGPTEDEIQVVQEYRRTEQVLGTMEEDYANGQEMLEDLNSLGQEPEEVHQLPEDLDLDLFDDQESEEDEEAELVDAMEGFDLAEEFRQEG</sequence>
<keyword evidence="1" id="KW-0175">Coiled coil</keyword>
<dbReference type="PANTHER" id="PTHR33096">
    <property type="entry name" value="CXC2 DOMAIN-CONTAINING PROTEIN"/>
    <property type="match status" value="1"/>
</dbReference>
<evidence type="ECO:0000313" key="2">
    <source>
        <dbReference type="EMBL" id="PPQ85586.1"/>
    </source>
</evidence>
<gene>
    <name evidence="2" type="ORF">CVT26_012097</name>
</gene>
<protein>
    <submittedName>
        <fullName evidence="2">Uncharacterized protein</fullName>
    </submittedName>
</protein>
<proteinExistence type="predicted"/>
<feature type="non-terminal residue" evidence="2">
    <location>
        <position position="1"/>
    </location>
</feature>
<organism evidence="2 3">
    <name type="scientific">Gymnopilus dilepis</name>
    <dbReference type="NCBI Taxonomy" id="231916"/>
    <lineage>
        <taxon>Eukaryota</taxon>
        <taxon>Fungi</taxon>
        <taxon>Dikarya</taxon>
        <taxon>Basidiomycota</taxon>
        <taxon>Agaricomycotina</taxon>
        <taxon>Agaricomycetes</taxon>
        <taxon>Agaricomycetidae</taxon>
        <taxon>Agaricales</taxon>
        <taxon>Agaricineae</taxon>
        <taxon>Hymenogastraceae</taxon>
        <taxon>Gymnopilus</taxon>
    </lineage>
</organism>
<feature type="coiled-coil region" evidence="1">
    <location>
        <begin position="76"/>
        <end position="128"/>
    </location>
</feature>
<evidence type="ECO:0000313" key="3">
    <source>
        <dbReference type="Proteomes" id="UP000284706"/>
    </source>
</evidence>
<dbReference type="PANTHER" id="PTHR33096:SF1">
    <property type="entry name" value="CXC1-LIKE CYSTEINE CLUSTER ASSOCIATED WITH KDZ TRANSPOSASES DOMAIN-CONTAINING PROTEIN"/>
    <property type="match status" value="1"/>
</dbReference>
<evidence type="ECO:0000256" key="1">
    <source>
        <dbReference type="SAM" id="Coils"/>
    </source>
</evidence>
<dbReference type="STRING" id="231916.A0A409X4B6"/>
<dbReference type="OrthoDB" id="3259165at2759"/>
<keyword evidence="3" id="KW-1185">Reference proteome</keyword>
<dbReference type="EMBL" id="NHYE01004267">
    <property type="protein sequence ID" value="PPQ85586.1"/>
    <property type="molecule type" value="Genomic_DNA"/>
</dbReference>
<dbReference type="Proteomes" id="UP000284706">
    <property type="component" value="Unassembled WGS sequence"/>
</dbReference>
<accession>A0A409X4B6</accession>
<name>A0A409X4B6_9AGAR</name>
<comment type="caution">
    <text evidence="2">The sequence shown here is derived from an EMBL/GenBank/DDBJ whole genome shotgun (WGS) entry which is preliminary data.</text>
</comment>
<reference evidence="2 3" key="1">
    <citation type="journal article" date="2018" name="Evol. Lett.">
        <title>Horizontal gene cluster transfer increased hallucinogenic mushroom diversity.</title>
        <authorList>
            <person name="Reynolds H.T."/>
            <person name="Vijayakumar V."/>
            <person name="Gluck-Thaler E."/>
            <person name="Korotkin H.B."/>
            <person name="Matheny P.B."/>
            <person name="Slot J.C."/>
        </authorList>
    </citation>
    <scope>NUCLEOTIDE SEQUENCE [LARGE SCALE GENOMIC DNA]</scope>
    <source>
        <strain evidence="2 3">SRW20</strain>
    </source>
</reference>
<dbReference type="AlphaFoldDB" id="A0A409X4B6"/>